<dbReference type="Proteomes" id="UP000887565">
    <property type="component" value="Unplaced"/>
</dbReference>
<name>A0A915K5F4_ROMCU</name>
<evidence type="ECO:0000313" key="2">
    <source>
        <dbReference type="WBParaSite" id="nRc.2.0.1.t33951-RA"/>
    </source>
</evidence>
<evidence type="ECO:0000313" key="1">
    <source>
        <dbReference type="Proteomes" id="UP000887565"/>
    </source>
</evidence>
<reference evidence="2" key="1">
    <citation type="submission" date="2022-11" db="UniProtKB">
        <authorList>
            <consortium name="WormBaseParasite"/>
        </authorList>
    </citation>
    <scope>IDENTIFICATION</scope>
</reference>
<keyword evidence="1" id="KW-1185">Reference proteome</keyword>
<sequence>MNIGSQKDAHANIEPRKRKQIMAGIVTVNDIYQILSLTNLQASYRNKPYMRKPINLHTTIILFLCRKKLDFFKIASVKRDLEIVSEDIQRCETGNVLKEGLNE</sequence>
<proteinExistence type="predicted"/>
<protein>
    <submittedName>
        <fullName evidence="2">Uncharacterized protein</fullName>
    </submittedName>
</protein>
<accession>A0A915K5F4</accession>
<organism evidence="1 2">
    <name type="scientific">Romanomermis culicivorax</name>
    <name type="common">Nematode worm</name>
    <dbReference type="NCBI Taxonomy" id="13658"/>
    <lineage>
        <taxon>Eukaryota</taxon>
        <taxon>Metazoa</taxon>
        <taxon>Ecdysozoa</taxon>
        <taxon>Nematoda</taxon>
        <taxon>Enoplea</taxon>
        <taxon>Dorylaimia</taxon>
        <taxon>Mermithida</taxon>
        <taxon>Mermithoidea</taxon>
        <taxon>Mermithidae</taxon>
        <taxon>Romanomermis</taxon>
    </lineage>
</organism>
<dbReference type="WBParaSite" id="nRc.2.0.1.t33951-RA">
    <property type="protein sequence ID" value="nRc.2.0.1.t33951-RA"/>
    <property type="gene ID" value="nRc.2.0.1.g33951"/>
</dbReference>
<dbReference type="AlphaFoldDB" id="A0A915K5F4"/>